<dbReference type="InterPro" id="IPR001304">
    <property type="entry name" value="C-type_lectin-like"/>
</dbReference>
<dbReference type="InterPro" id="IPR016186">
    <property type="entry name" value="C-type_lectin-like/link_sf"/>
</dbReference>
<dbReference type="InterPro" id="IPR016187">
    <property type="entry name" value="CTDL_fold"/>
</dbReference>
<evidence type="ECO:0000313" key="3">
    <source>
        <dbReference type="Proteomes" id="UP000002852"/>
    </source>
</evidence>
<reference evidence="3" key="2">
    <citation type="journal article" date="2013" name="Nat. Genet.">
        <title>The genome of the platyfish, Xiphophorus maculatus, provides insights into evolutionary adaptation and several complex traits.</title>
        <authorList>
            <person name="Schartl M."/>
            <person name="Walter R.B."/>
            <person name="Shen Y."/>
            <person name="Garcia T."/>
            <person name="Catchen J."/>
            <person name="Amores A."/>
            <person name="Braasch I."/>
            <person name="Chalopin D."/>
            <person name="Volff J.N."/>
            <person name="Lesch K.P."/>
            <person name="Bisazza A."/>
            <person name="Minx P."/>
            <person name="Hillier L."/>
            <person name="Wilson R.K."/>
            <person name="Fuerstenberg S."/>
            <person name="Boore J."/>
            <person name="Searle S."/>
            <person name="Postlethwait J.H."/>
            <person name="Warren W.C."/>
        </authorList>
    </citation>
    <scope>NUCLEOTIDE SEQUENCE [LARGE SCALE GENOMIC DNA]</scope>
    <source>
        <strain evidence="3">JP 163 A</strain>
    </source>
</reference>
<dbReference type="Proteomes" id="UP000002852">
    <property type="component" value="Unassembled WGS sequence"/>
</dbReference>
<accession>A0A3B5Q240</accession>
<dbReference type="Gene3D" id="3.10.100.10">
    <property type="entry name" value="Mannose-Binding Protein A, subunit A"/>
    <property type="match status" value="3"/>
</dbReference>
<dbReference type="FunCoup" id="A0A3B5Q240">
    <property type="interactions" value="28"/>
</dbReference>
<name>A0A3B5Q240_XIPMA</name>
<reference evidence="3" key="1">
    <citation type="submission" date="2012-01" db="EMBL/GenBank/DDBJ databases">
        <authorList>
            <person name="Walter R."/>
            <person name="Schartl M."/>
            <person name="Warren W."/>
        </authorList>
    </citation>
    <scope>NUCLEOTIDE SEQUENCE [LARGE SCALE GENOMIC DNA]</scope>
    <source>
        <strain evidence="3">JP 163 A</strain>
    </source>
</reference>
<protein>
    <submittedName>
        <fullName evidence="2">C-type mannose receptor 2-like</fullName>
    </submittedName>
</protein>
<dbReference type="InParanoid" id="A0A3B5Q240"/>
<dbReference type="SUPFAM" id="SSF56436">
    <property type="entry name" value="C-type lectin-like"/>
    <property type="match status" value="3"/>
</dbReference>
<dbReference type="PANTHER" id="PTHR45784">
    <property type="entry name" value="C-TYPE LECTIN DOMAIN FAMILY 20 MEMBER A-RELATED"/>
    <property type="match status" value="1"/>
</dbReference>
<dbReference type="CDD" id="cd00037">
    <property type="entry name" value="CLECT"/>
    <property type="match status" value="1"/>
</dbReference>
<dbReference type="PANTHER" id="PTHR45784:SF3">
    <property type="entry name" value="C-TYPE LECTIN DOMAIN FAMILY 4 MEMBER K-LIKE-RELATED"/>
    <property type="match status" value="1"/>
</dbReference>
<feature type="domain" description="C-type lectin" evidence="1">
    <location>
        <begin position="224"/>
        <end position="330"/>
    </location>
</feature>
<evidence type="ECO:0000313" key="2">
    <source>
        <dbReference type="Ensembl" id="ENSXMAP00000024086.1"/>
    </source>
</evidence>
<evidence type="ECO:0000259" key="1">
    <source>
        <dbReference type="PROSITE" id="PS50041"/>
    </source>
</evidence>
<feature type="domain" description="C-type lectin" evidence="1">
    <location>
        <begin position="25"/>
        <end position="138"/>
    </location>
</feature>
<dbReference type="Pfam" id="PF00059">
    <property type="entry name" value="Lectin_C"/>
    <property type="match status" value="3"/>
</dbReference>
<dbReference type="AlphaFoldDB" id="A0A3B5Q240"/>
<keyword evidence="3" id="KW-1185">Reference proteome</keyword>
<dbReference type="Ensembl" id="ENSXMAT00000032226.1">
    <property type="protein sequence ID" value="ENSXMAP00000024086.1"/>
    <property type="gene ID" value="ENSXMAG00000024157.1"/>
</dbReference>
<dbReference type="GeneTree" id="ENSGT01100000263473"/>
<organism evidence="2 3">
    <name type="scientific">Xiphophorus maculatus</name>
    <name type="common">Southern platyfish</name>
    <name type="synonym">Platypoecilus maculatus</name>
    <dbReference type="NCBI Taxonomy" id="8083"/>
    <lineage>
        <taxon>Eukaryota</taxon>
        <taxon>Metazoa</taxon>
        <taxon>Chordata</taxon>
        <taxon>Craniata</taxon>
        <taxon>Vertebrata</taxon>
        <taxon>Euteleostomi</taxon>
        <taxon>Actinopterygii</taxon>
        <taxon>Neopterygii</taxon>
        <taxon>Teleostei</taxon>
        <taxon>Neoteleostei</taxon>
        <taxon>Acanthomorphata</taxon>
        <taxon>Ovalentaria</taxon>
        <taxon>Atherinomorphae</taxon>
        <taxon>Cyprinodontiformes</taxon>
        <taxon>Poeciliidae</taxon>
        <taxon>Poeciliinae</taxon>
        <taxon>Xiphophorus</taxon>
    </lineage>
</organism>
<proteinExistence type="predicted"/>
<dbReference type="PROSITE" id="PS50041">
    <property type="entry name" value="C_TYPE_LECTIN_2"/>
    <property type="match status" value="3"/>
</dbReference>
<reference evidence="2" key="3">
    <citation type="submission" date="2025-08" db="UniProtKB">
        <authorList>
            <consortium name="Ensembl"/>
        </authorList>
    </citation>
    <scope>IDENTIFICATION</scope>
    <source>
        <strain evidence="2">JP 163 A</strain>
    </source>
</reference>
<sequence length="332" mass="39308">MSSPLSFPVSCHSTCCFMDCQLYQFHYIKEAKKWTEAQQYCREKHTDLATVTNMKDMKRLINISARDQSEAWIGLYNKTLGTRTWYWSLPGVEFSVNETNWNQGESNDCGKQENCGLLVNTSKWGYASCSIQRYFLCYNGENSHFTWQEAQSYCREKHTDLISGTKQLQDGEVEKVIKSTHRKPFFGLFRDTWRWSDGSSFSFRHWNLQFNNYQPNRDKVILIKENKTWEDALYYCRGHHRDLVTITNMDDQRWIQEKVKNASTPFVWIGLHYAWSLHFWVWVSDEEVIYENWASCPQMDDCDVSGAMETRGGHKWLEKKDSETFNFICSKN</sequence>
<reference evidence="2" key="4">
    <citation type="submission" date="2025-09" db="UniProtKB">
        <authorList>
            <consortium name="Ensembl"/>
        </authorList>
    </citation>
    <scope>IDENTIFICATION</scope>
    <source>
        <strain evidence="2">JP 163 A</strain>
    </source>
</reference>
<feature type="domain" description="C-type lectin" evidence="1">
    <location>
        <begin position="137"/>
        <end position="216"/>
    </location>
</feature>
<dbReference type="SMART" id="SM00034">
    <property type="entry name" value="CLECT"/>
    <property type="match status" value="2"/>
</dbReference>